<evidence type="ECO:0000259" key="1">
    <source>
        <dbReference type="PROSITE" id="PS51186"/>
    </source>
</evidence>
<feature type="domain" description="N-acetyltransferase" evidence="1">
    <location>
        <begin position="72"/>
        <end position="223"/>
    </location>
</feature>
<dbReference type="PANTHER" id="PTHR47443:SF3">
    <property type="entry name" value="GCN5-RELATED N-ACETYLTRANSFERASE 4, CHLOROPLASTIC"/>
    <property type="match status" value="1"/>
</dbReference>
<accession>A0A9X5E924</accession>
<dbReference type="Gene3D" id="3.40.630.30">
    <property type="match status" value="1"/>
</dbReference>
<dbReference type="OrthoDB" id="482525at2"/>
<keyword evidence="3" id="KW-1185">Reference proteome</keyword>
<evidence type="ECO:0000313" key="3">
    <source>
        <dbReference type="Proteomes" id="UP000031532"/>
    </source>
</evidence>
<protein>
    <submittedName>
        <fullName evidence="2">GNAT family N-acetyltransferase</fullName>
    </submittedName>
</protein>
<gene>
    <name evidence="2" type="ORF">QH73_0023050</name>
</gene>
<organism evidence="2 3">
    <name type="scientific">Scytonema millei VB511283</name>
    <dbReference type="NCBI Taxonomy" id="1245923"/>
    <lineage>
        <taxon>Bacteria</taxon>
        <taxon>Bacillati</taxon>
        <taxon>Cyanobacteriota</taxon>
        <taxon>Cyanophyceae</taxon>
        <taxon>Nostocales</taxon>
        <taxon>Scytonemataceae</taxon>
        <taxon>Scytonema</taxon>
    </lineage>
</organism>
<sequence>MGSLYVSKSSSLTPSNFQVLTSQPGDRNFHWQVRPAGLEDVSSVAEILADSFHSREGFFGWTYPLLRLGIYEDIRHRIHTTAPHHVCLVAVEKTAQNENIGIYSHDSTLGIAGTVELALRTISLGTAYSFTPYRQSYQYPYLSNLAVHTTRRRQGIAGKLLLSCEQVAKSWGFDDLFLHVLENNHQARQLYLKLGYQLERIDTSWSHWLFQQPRQLLLHKRLKSSNST</sequence>
<dbReference type="PANTHER" id="PTHR47443">
    <property type="entry name" value="ACYL-COA N-ACYLTRANSFERASES (NAT) SUPERFAMILY PROTEIN"/>
    <property type="match status" value="1"/>
</dbReference>
<dbReference type="CDD" id="cd04301">
    <property type="entry name" value="NAT_SF"/>
    <property type="match status" value="1"/>
</dbReference>
<dbReference type="PROSITE" id="PS51186">
    <property type="entry name" value="GNAT"/>
    <property type="match status" value="1"/>
</dbReference>
<dbReference type="InterPro" id="IPR000182">
    <property type="entry name" value="GNAT_dom"/>
</dbReference>
<dbReference type="Proteomes" id="UP000031532">
    <property type="component" value="Unassembled WGS sequence"/>
</dbReference>
<dbReference type="EMBL" id="JTJC03000008">
    <property type="protein sequence ID" value="NHC37477.1"/>
    <property type="molecule type" value="Genomic_DNA"/>
</dbReference>
<dbReference type="AlphaFoldDB" id="A0A9X5E924"/>
<evidence type="ECO:0000313" key="2">
    <source>
        <dbReference type="EMBL" id="NHC37477.1"/>
    </source>
</evidence>
<dbReference type="SUPFAM" id="SSF55729">
    <property type="entry name" value="Acyl-CoA N-acyltransferases (Nat)"/>
    <property type="match status" value="1"/>
</dbReference>
<reference evidence="2 3" key="1">
    <citation type="journal article" date="2015" name="Genome Announc.">
        <title>Draft Genome Sequence of the Terrestrial Cyanobacterium Scytonema millei VB511283, Isolated from Eastern India.</title>
        <authorList>
            <person name="Sen D."/>
            <person name="Chandrababunaidu M.M."/>
            <person name="Singh D."/>
            <person name="Sanghi N."/>
            <person name="Ghorai A."/>
            <person name="Mishra G.P."/>
            <person name="Madduluri M."/>
            <person name="Adhikary S.P."/>
            <person name="Tripathy S."/>
        </authorList>
    </citation>
    <scope>NUCLEOTIDE SEQUENCE [LARGE SCALE GENOMIC DNA]</scope>
    <source>
        <strain evidence="2 3">VB511283</strain>
    </source>
</reference>
<dbReference type="GO" id="GO:0016747">
    <property type="term" value="F:acyltransferase activity, transferring groups other than amino-acyl groups"/>
    <property type="evidence" value="ECO:0007669"/>
    <property type="project" value="InterPro"/>
</dbReference>
<comment type="caution">
    <text evidence="2">The sequence shown here is derived from an EMBL/GenBank/DDBJ whole genome shotgun (WGS) entry which is preliminary data.</text>
</comment>
<dbReference type="InterPro" id="IPR016181">
    <property type="entry name" value="Acyl_CoA_acyltransferase"/>
</dbReference>
<proteinExistence type="predicted"/>
<name>A0A9X5E924_9CYAN</name>
<dbReference type="Pfam" id="PF00583">
    <property type="entry name" value="Acetyltransf_1"/>
    <property type="match status" value="1"/>
</dbReference>